<dbReference type="FunFam" id="3.50.50.60:FF:000769">
    <property type="entry name" value="Sarcosine dehydrogenase"/>
    <property type="match status" value="1"/>
</dbReference>
<dbReference type="InterPro" id="IPR028896">
    <property type="entry name" value="GcvT/YgfZ/DmdA"/>
</dbReference>
<dbReference type="InterPro" id="IPR036188">
    <property type="entry name" value="FAD/NAD-bd_sf"/>
</dbReference>
<feature type="domain" description="GCVT N-terminal" evidence="3">
    <location>
        <begin position="376"/>
        <end position="689"/>
    </location>
</feature>
<dbReference type="Pfam" id="PF08669">
    <property type="entry name" value="GCV_T_C"/>
    <property type="match status" value="1"/>
</dbReference>
<evidence type="ECO:0000256" key="1">
    <source>
        <dbReference type="ARBA" id="ARBA00008609"/>
    </source>
</evidence>
<dbReference type="EMBL" id="JAXCGZ010007731">
    <property type="protein sequence ID" value="KAK7078630.1"/>
    <property type="molecule type" value="Genomic_DNA"/>
</dbReference>
<accession>A0AAN8X656</accession>
<evidence type="ECO:0000259" key="3">
    <source>
        <dbReference type="Pfam" id="PF01571"/>
    </source>
</evidence>
<proteinExistence type="inferred from homology"/>
<keyword evidence="7" id="KW-1185">Reference proteome</keyword>
<dbReference type="GO" id="GO:0005739">
    <property type="term" value="C:mitochondrion"/>
    <property type="evidence" value="ECO:0007669"/>
    <property type="project" value="TreeGrafter"/>
</dbReference>
<dbReference type="SUPFAM" id="SSF103025">
    <property type="entry name" value="Folate-binding domain"/>
    <property type="match status" value="1"/>
</dbReference>
<feature type="domain" description="Aminomethyltransferase C-terminal" evidence="4">
    <location>
        <begin position="709"/>
        <end position="795"/>
    </location>
</feature>
<dbReference type="InterPro" id="IPR006222">
    <property type="entry name" value="GCVT_N"/>
</dbReference>
<dbReference type="Pfam" id="PF16350">
    <property type="entry name" value="FAO_M"/>
    <property type="match status" value="1"/>
</dbReference>
<feature type="domain" description="FAD dependent oxidoreductase" evidence="2">
    <location>
        <begin position="13"/>
        <end position="315"/>
    </location>
</feature>
<dbReference type="InterPro" id="IPR029043">
    <property type="entry name" value="GcvT/YgfZ_C"/>
</dbReference>
<dbReference type="SUPFAM" id="SSF51905">
    <property type="entry name" value="FAD/NAD(P)-binding domain"/>
    <property type="match status" value="1"/>
</dbReference>
<name>A0AAN8X656_HALRR</name>
<sequence length="805" mass="90470">MLWELRHTDTDIQLIQTTRDLVLRLEKETGINPGWINNGGIMTAESKNRLEEYKHIMTLGKTFGIETHILDPAETKNLYPLMNVNDLVGSLYSPRDGSIDPTGYCAAMVRSAKEAGTRVLEECPVTDIKTTETLFGGRKVTEVHTPYGIIKTNVVVNATGGWGNDIARMVGLELPLIMLEHSYVITEKIPGIENMPNIRDTCSSGYLKLQGDCLSVGGFESNPVFLEELEKDSPFKLYELKWDAFGELLEGCSKRVPSLETVGIKSTVSGPESFTVDHKPIMGEDPAVQGFFHCCGFNSSGMMLSGGCGNQMAKWILHGRPDLDMFSYDIRRLYPPLSSNKKWVNEKAHESYTKRYSVHYTHDEPLAGRGQRLSQLHEIQMAQGCVFQDRLGWERPGWYNTGVTPVQPYDWYGAYNSLPNSDQRYYNALKAEYTYEFPQHHDLLGNECLTCRSAAAIFDLSHYGKFYLTGPDAQKAANWLFSANVERDPGNTVYSCMLNQRGGIEADLTVSICDSSKKNVCGPKYEGRGFYLVTGCPAAVQNLSHILNEIRKRKYNVQVADFTEDIAILSIQGPKSREILQRLCNADFSNACFPFSTHKMITLAGHEVDALRLTFVGEMGWEIHMPRTSAIPVYEALMASGKSFGLSNAGYRALESLACEKGYRHWHADIRPEDTPLESGLGFTCKLDKKIQFLGSKAIEEQRLRGITKRLVTLTLDDPTRPLWGYEGIWRNGEPVGFIRRCEYAFTLGRAIGYGYVQRPDSLQVTKDFLQSGNWAIESRGKMLSATLHLKHPFDPKNQRIQGIY</sequence>
<organism evidence="6 7">
    <name type="scientific">Halocaridina rubra</name>
    <name type="common">Hawaiian red shrimp</name>
    <dbReference type="NCBI Taxonomy" id="373956"/>
    <lineage>
        <taxon>Eukaryota</taxon>
        <taxon>Metazoa</taxon>
        <taxon>Ecdysozoa</taxon>
        <taxon>Arthropoda</taxon>
        <taxon>Crustacea</taxon>
        <taxon>Multicrustacea</taxon>
        <taxon>Malacostraca</taxon>
        <taxon>Eumalacostraca</taxon>
        <taxon>Eucarida</taxon>
        <taxon>Decapoda</taxon>
        <taxon>Pleocyemata</taxon>
        <taxon>Caridea</taxon>
        <taxon>Atyoidea</taxon>
        <taxon>Atyidae</taxon>
        <taxon>Halocaridina</taxon>
    </lineage>
</organism>
<dbReference type="InterPro" id="IPR032503">
    <property type="entry name" value="FAO_M"/>
</dbReference>
<evidence type="ECO:0008006" key="8">
    <source>
        <dbReference type="Google" id="ProtNLM"/>
    </source>
</evidence>
<protein>
    <recommendedName>
        <fullName evidence="8">Sarcosine dehydrogenase</fullName>
    </recommendedName>
</protein>
<dbReference type="PANTHER" id="PTHR43757:SF11">
    <property type="entry name" value="SARCOSINE DEHYDROGENASE"/>
    <property type="match status" value="1"/>
</dbReference>
<dbReference type="Proteomes" id="UP001381693">
    <property type="component" value="Unassembled WGS sequence"/>
</dbReference>
<comment type="similarity">
    <text evidence="1">Belongs to the GcvT family.</text>
</comment>
<comment type="caution">
    <text evidence="6">The sequence shown here is derived from an EMBL/GenBank/DDBJ whole genome shotgun (WGS) entry which is preliminary data.</text>
</comment>
<dbReference type="Gene3D" id="3.30.70.1400">
    <property type="entry name" value="Aminomethyltransferase beta-barrel domains"/>
    <property type="match status" value="1"/>
</dbReference>
<evidence type="ECO:0000259" key="4">
    <source>
        <dbReference type="Pfam" id="PF08669"/>
    </source>
</evidence>
<evidence type="ECO:0000313" key="6">
    <source>
        <dbReference type="EMBL" id="KAK7078630.1"/>
    </source>
</evidence>
<dbReference type="InterPro" id="IPR013977">
    <property type="entry name" value="GcvT_C"/>
</dbReference>
<dbReference type="InterPro" id="IPR027266">
    <property type="entry name" value="TrmE/GcvT-like"/>
</dbReference>
<dbReference type="PANTHER" id="PTHR43757">
    <property type="entry name" value="AMINOMETHYLTRANSFERASE"/>
    <property type="match status" value="1"/>
</dbReference>
<gene>
    <name evidence="6" type="ORF">SK128_005189</name>
</gene>
<dbReference type="SUPFAM" id="SSF54373">
    <property type="entry name" value="FAD-linked reductases, C-terminal domain"/>
    <property type="match status" value="1"/>
</dbReference>
<evidence type="ECO:0000259" key="2">
    <source>
        <dbReference type="Pfam" id="PF01266"/>
    </source>
</evidence>
<feature type="domain" description="FAD dependent oxidoreductase central" evidence="5">
    <location>
        <begin position="318"/>
        <end position="374"/>
    </location>
</feature>
<dbReference type="Pfam" id="PF01571">
    <property type="entry name" value="GCV_T"/>
    <property type="match status" value="1"/>
</dbReference>
<dbReference type="AlphaFoldDB" id="A0AAN8X656"/>
<dbReference type="Gene3D" id="2.40.30.110">
    <property type="entry name" value="Aminomethyltransferase beta-barrel domains"/>
    <property type="match status" value="1"/>
</dbReference>
<dbReference type="Gene3D" id="3.30.1360.120">
    <property type="entry name" value="Probable tRNA modification gtpase trme, domain 1"/>
    <property type="match status" value="1"/>
</dbReference>
<dbReference type="Pfam" id="PF01266">
    <property type="entry name" value="DAO"/>
    <property type="match status" value="1"/>
</dbReference>
<dbReference type="Gene3D" id="3.30.9.10">
    <property type="entry name" value="D-Amino Acid Oxidase, subunit A, domain 2"/>
    <property type="match status" value="1"/>
</dbReference>
<evidence type="ECO:0000313" key="7">
    <source>
        <dbReference type="Proteomes" id="UP001381693"/>
    </source>
</evidence>
<dbReference type="SUPFAM" id="SSF101790">
    <property type="entry name" value="Aminomethyltransferase beta-barrel domain"/>
    <property type="match status" value="1"/>
</dbReference>
<dbReference type="Gene3D" id="3.50.50.60">
    <property type="entry name" value="FAD/NAD(P)-binding domain"/>
    <property type="match status" value="1"/>
</dbReference>
<evidence type="ECO:0000259" key="5">
    <source>
        <dbReference type="Pfam" id="PF16350"/>
    </source>
</evidence>
<dbReference type="FunFam" id="2.40.30.110:FF:000008">
    <property type="entry name" value="Sarcosine dehydrogenase"/>
    <property type="match status" value="1"/>
</dbReference>
<reference evidence="6 7" key="1">
    <citation type="submission" date="2023-11" db="EMBL/GenBank/DDBJ databases">
        <title>Halocaridina rubra genome assembly.</title>
        <authorList>
            <person name="Smith C."/>
        </authorList>
    </citation>
    <scope>NUCLEOTIDE SEQUENCE [LARGE SCALE GENOMIC DNA]</scope>
    <source>
        <strain evidence="6">EP-1</strain>
        <tissue evidence="6">Whole</tissue>
    </source>
</reference>
<dbReference type="InterPro" id="IPR006076">
    <property type="entry name" value="FAD-dep_OxRdtase"/>
</dbReference>